<name>A0A4Y8DJL8_9HELO</name>
<dbReference type="Proteomes" id="UP000297299">
    <property type="component" value="Unassembled WGS sequence"/>
</dbReference>
<evidence type="ECO:0000313" key="2">
    <source>
        <dbReference type="EMBL" id="TEY86641.1"/>
    </source>
</evidence>
<protein>
    <submittedName>
        <fullName evidence="2">Uncharacterized protein</fullName>
    </submittedName>
</protein>
<keyword evidence="3" id="KW-1185">Reference proteome</keyword>
<accession>A0A4Y8DJL8</accession>
<sequence>MQTFAASEIHYAFPSLSSPLQAVVQAEGGWSGVALGAANGVGNHDKVVVGEQVECGLVAGWGNLLVDEELETGVLAGEPESAGGLEAGSAPLWDVWESSVDVAGDEGGALYTDGRHGTGLDDGEGVAG</sequence>
<dbReference type="AlphaFoldDB" id="A0A4Y8DJL8"/>
<dbReference type="EMBL" id="PHWZ01000005">
    <property type="protein sequence ID" value="TEY86641.1"/>
    <property type="molecule type" value="Genomic_DNA"/>
</dbReference>
<comment type="caution">
    <text evidence="2">The sequence shown here is derived from an EMBL/GenBank/DDBJ whole genome shotgun (WGS) entry which is preliminary data.</text>
</comment>
<evidence type="ECO:0000256" key="1">
    <source>
        <dbReference type="SAM" id="MobiDB-lite"/>
    </source>
</evidence>
<evidence type="ECO:0000313" key="3">
    <source>
        <dbReference type="Proteomes" id="UP000297299"/>
    </source>
</evidence>
<reference evidence="2 3" key="1">
    <citation type="submission" date="2017-11" db="EMBL/GenBank/DDBJ databases">
        <title>Comparative genomics of Botrytis spp.</title>
        <authorList>
            <person name="Valero-Jimenez C.A."/>
            <person name="Tapia P."/>
            <person name="Veloso J."/>
            <person name="Silva-Moreno E."/>
            <person name="Staats M."/>
            <person name="Valdes J.H."/>
            <person name="Van Kan J.A.L."/>
        </authorList>
    </citation>
    <scope>NUCLEOTIDE SEQUENCE [LARGE SCALE GENOMIC DNA]</scope>
    <source>
        <strain evidence="2 3">MUCL2830</strain>
    </source>
</reference>
<dbReference type="OrthoDB" id="10473699at2759"/>
<organism evidence="2 3">
    <name type="scientific">Botryotinia calthae</name>
    <dbReference type="NCBI Taxonomy" id="38488"/>
    <lineage>
        <taxon>Eukaryota</taxon>
        <taxon>Fungi</taxon>
        <taxon>Dikarya</taxon>
        <taxon>Ascomycota</taxon>
        <taxon>Pezizomycotina</taxon>
        <taxon>Leotiomycetes</taxon>
        <taxon>Helotiales</taxon>
        <taxon>Sclerotiniaceae</taxon>
        <taxon>Botryotinia</taxon>
    </lineage>
</organism>
<gene>
    <name evidence="2" type="ORF">BOTCAL_0005g00630</name>
</gene>
<proteinExistence type="predicted"/>
<feature type="region of interest" description="Disordered" evidence="1">
    <location>
        <begin position="106"/>
        <end position="128"/>
    </location>
</feature>